<dbReference type="InterPro" id="IPR011557">
    <property type="entry name" value="GyrB"/>
</dbReference>
<dbReference type="GO" id="GO:0006265">
    <property type="term" value="P:DNA topological change"/>
    <property type="evidence" value="ECO:0007669"/>
    <property type="project" value="UniProtKB-UniRule"/>
</dbReference>
<dbReference type="InterPro" id="IPR013506">
    <property type="entry name" value="Topo_IIA_bsu_dom2"/>
</dbReference>
<feature type="region of interest" description="Disordered" evidence="11">
    <location>
        <begin position="213"/>
        <end position="238"/>
    </location>
</feature>
<keyword evidence="14" id="KW-1185">Reference proteome</keyword>
<protein>
    <recommendedName>
        <fullName evidence="10">DNA gyrase subunit B</fullName>
        <ecNumber evidence="10">5.6.2.2</ecNumber>
    </recommendedName>
</protein>
<dbReference type="InterPro" id="IPR013759">
    <property type="entry name" value="Topo_IIA_B_C"/>
</dbReference>
<dbReference type="InterPro" id="IPR006171">
    <property type="entry name" value="TOPRIM_dom"/>
</dbReference>
<feature type="domain" description="Toprim" evidence="12">
    <location>
        <begin position="465"/>
        <end position="579"/>
    </location>
</feature>
<dbReference type="PROSITE" id="PS00177">
    <property type="entry name" value="TOPOISOMERASE_II"/>
    <property type="match status" value="1"/>
</dbReference>
<dbReference type="GO" id="GO:0005694">
    <property type="term" value="C:chromosome"/>
    <property type="evidence" value="ECO:0007669"/>
    <property type="project" value="InterPro"/>
</dbReference>
<dbReference type="SUPFAM" id="SSF54211">
    <property type="entry name" value="Ribosomal protein S5 domain 2-like"/>
    <property type="match status" value="1"/>
</dbReference>
<evidence type="ECO:0000256" key="5">
    <source>
        <dbReference type="ARBA" id="ARBA00022840"/>
    </source>
</evidence>
<dbReference type="GO" id="GO:0005524">
    <property type="term" value="F:ATP binding"/>
    <property type="evidence" value="ECO:0007669"/>
    <property type="project" value="UniProtKB-UniRule"/>
</dbReference>
<dbReference type="GO" id="GO:0034335">
    <property type="term" value="F:DNA negative supercoiling activity"/>
    <property type="evidence" value="ECO:0007669"/>
    <property type="project" value="UniProtKB-ARBA"/>
</dbReference>
<comment type="function">
    <text evidence="10">A type II topoisomerase that negatively supercoils closed circular double-stranded (ds) DNA in an ATP-dependent manner to modulate DNA topology and maintain chromosomes in an underwound state. Negative supercoiling favors strand separation, and DNA replication, transcription, recombination and repair, all of which involve strand separation. Also able to catalyze the interconversion of other topological isomers of dsDNA rings, including catenanes and knotted rings. Type II topoisomerases break and join 2 DNA strands simultaneously in an ATP-dependent manner.</text>
</comment>
<dbReference type="Gene3D" id="3.30.230.10">
    <property type="match status" value="1"/>
</dbReference>
<dbReference type="Proteomes" id="UP000277871">
    <property type="component" value="Unassembled WGS sequence"/>
</dbReference>
<keyword evidence="4 10" id="KW-0547">Nucleotide-binding</keyword>
<dbReference type="PRINTS" id="PR00418">
    <property type="entry name" value="TPI2FAMILY"/>
</dbReference>
<dbReference type="InterPro" id="IPR001241">
    <property type="entry name" value="Topo_IIA"/>
</dbReference>
<dbReference type="FunFam" id="3.30.230.10:FF:000005">
    <property type="entry name" value="DNA gyrase subunit B"/>
    <property type="match status" value="1"/>
</dbReference>
<dbReference type="InterPro" id="IPR020568">
    <property type="entry name" value="Ribosomal_Su5_D2-typ_SF"/>
</dbReference>
<evidence type="ECO:0000256" key="9">
    <source>
        <dbReference type="ARBA" id="ARBA00023235"/>
    </source>
</evidence>
<comment type="caution">
    <text evidence="13">The sequence shown here is derived from an EMBL/GenBank/DDBJ whole genome shotgun (WGS) entry which is preliminary data.</text>
</comment>
<feature type="site" description="Interaction with DNA" evidence="10">
    <location>
        <position position="499"/>
    </location>
</feature>
<dbReference type="RefSeq" id="WP_121863940.1">
    <property type="nucleotide sequence ID" value="NZ_RDEX01000001.1"/>
</dbReference>
<keyword evidence="3 10" id="KW-0479">Metal-binding</keyword>
<evidence type="ECO:0000256" key="7">
    <source>
        <dbReference type="ARBA" id="ARBA00023029"/>
    </source>
</evidence>
<dbReference type="NCBIfam" id="NF004189">
    <property type="entry name" value="PRK05644.1"/>
    <property type="match status" value="1"/>
</dbReference>
<feature type="binding site" evidence="10">
    <location>
        <position position="544"/>
    </location>
    <ligand>
        <name>Mg(2+)</name>
        <dbReference type="ChEBI" id="CHEBI:18420"/>
        <label>2</label>
    </ligand>
</feature>
<comment type="miscellaneous">
    <text evidence="10">Few gyrases are as efficient as E.coli at forming negative supercoils. Not all organisms have 2 type II topoisomerases; in organisms with a single type II topoisomerase this enzyme also has to decatenate newly replicated chromosomes.</text>
</comment>
<evidence type="ECO:0000313" key="13">
    <source>
        <dbReference type="EMBL" id="RLY93929.1"/>
    </source>
</evidence>
<keyword evidence="8" id="KW-0238">DNA-binding</keyword>
<feature type="site" description="Interaction with DNA" evidence="10">
    <location>
        <position position="496"/>
    </location>
</feature>
<evidence type="ECO:0000256" key="10">
    <source>
        <dbReference type="HAMAP-Rule" id="MF_01898"/>
    </source>
</evidence>
<comment type="subunit">
    <text evidence="10">Heterotetramer, composed of two GyrA and two GyrB chains. In the heterotetramer, GyrA contains the active site tyrosine that forms a transient covalent intermediate with DNA, while GyrB binds cofactors and catalyzes ATP hydrolysis.</text>
</comment>
<comment type="similarity">
    <text evidence="2 10">Belongs to the type II topoisomerase GyrB family.</text>
</comment>
<evidence type="ECO:0000256" key="3">
    <source>
        <dbReference type="ARBA" id="ARBA00022723"/>
    </source>
</evidence>
<dbReference type="SUPFAM" id="SSF56719">
    <property type="entry name" value="Type II DNA topoisomerase"/>
    <property type="match status" value="1"/>
</dbReference>
<dbReference type="SMART" id="SM00433">
    <property type="entry name" value="TOP2c"/>
    <property type="match status" value="1"/>
</dbReference>
<dbReference type="GO" id="GO:0046872">
    <property type="term" value="F:metal ion binding"/>
    <property type="evidence" value="ECO:0007669"/>
    <property type="project" value="UniProtKB-KW"/>
</dbReference>
<dbReference type="HAMAP" id="MF_01898">
    <property type="entry name" value="GyrB"/>
    <property type="match status" value="1"/>
</dbReference>
<dbReference type="Gene3D" id="3.30.565.10">
    <property type="entry name" value="Histidine kinase-like ATPase, C-terminal domain"/>
    <property type="match status" value="1"/>
</dbReference>
<evidence type="ECO:0000256" key="11">
    <source>
        <dbReference type="SAM" id="MobiDB-lite"/>
    </source>
</evidence>
<dbReference type="FunFam" id="3.30.565.10:FF:000002">
    <property type="entry name" value="DNA gyrase subunit B"/>
    <property type="match status" value="1"/>
</dbReference>
<dbReference type="Pfam" id="PF01751">
    <property type="entry name" value="Toprim"/>
    <property type="match status" value="1"/>
</dbReference>
<dbReference type="FunFam" id="3.40.50.670:FF:000002">
    <property type="entry name" value="DNA gyrase subunit B"/>
    <property type="match status" value="1"/>
</dbReference>
<dbReference type="PROSITE" id="PS50880">
    <property type="entry name" value="TOPRIM"/>
    <property type="match status" value="1"/>
</dbReference>
<name>A0A3L9L7L1_9MICC</name>
<comment type="subcellular location">
    <subcellularLocation>
        <location evidence="10">Cytoplasm</location>
    </subcellularLocation>
</comment>
<evidence type="ECO:0000256" key="1">
    <source>
        <dbReference type="ARBA" id="ARBA00000185"/>
    </source>
</evidence>
<dbReference type="SUPFAM" id="SSF55874">
    <property type="entry name" value="ATPase domain of HSP90 chaperone/DNA topoisomerase II/histidine kinase"/>
    <property type="match status" value="1"/>
</dbReference>
<evidence type="ECO:0000256" key="8">
    <source>
        <dbReference type="ARBA" id="ARBA00023125"/>
    </source>
</evidence>
<dbReference type="Gene3D" id="3.40.50.670">
    <property type="match status" value="1"/>
</dbReference>
<dbReference type="CDD" id="cd00822">
    <property type="entry name" value="TopoII_Trans_DNA_gyrase"/>
    <property type="match status" value="1"/>
</dbReference>
<reference evidence="13 14" key="1">
    <citation type="submission" date="2018-10" db="EMBL/GenBank/DDBJ databases">
        <title>Kocuria tytonicola, new bacteria from the preen glands of American barn owls (Tyto furcata).</title>
        <authorList>
            <person name="Braun M.S."/>
            <person name="Wang E."/>
            <person name="Zimmermann S."/>
            <person name="Boutin S."/>
            <person name="Wagner H."/>
            <person name="Wink M."/>
        </authorList>
    </citation>
    <scope>NUCLEOTIDE SEQUENCE [LARGE SCALE GENOMIC DNA]</scope>
    <source>
        <strain evidence="13 14">473</strain>
    </source>
</reference>
<dbReference type="GO" id="GO:0006261">
    <property type="term" value="P:DNA-templated DNA replication"/>
    <property type="evidence" value="ECO:0007669"/>
    <property type="project" value="UniProtKB-UniRule"/>
</dbReference>
<keyword evidence="7 10" id="KW-0799">Topoisomerase</keyword>
<dbReference type="NCBIfam" id="TIGR01059">
    <property type="entry name" value="gyrB"/>
    <property type="match status" value="1"/>
</dbReference>
<evidence type="ECO:0000256" key="4">
    <source>
        <dbReference type="ARBA" id="ARBA00022741"/>
    </source>
</evidence>
<comment type="cofactor">
    <cofactor evidence="10">
        <name>Mg(2+)</name>
        <dbReference type="ChEBI" id="CHEBI:18420"/>
    </cofactor>
    <cofactor evidence="10">
        <name>Mn(2+)</name>
        <dbReference type="ChEBI" id="CHEBI:29035"/>
    </cofactor>
    <cofactor evidence="10">
        <name>Ca(2+)</name>
        <dbReference type="ChEBI" id="CHEBI:29108"/>
    </cofactor>
    <text evidence="10">Binds two Mg(2+) per subunit. The magnesium ions form salt bridges with both the protein and the DNA. Can also accept other divalent metal cations, such as Mn(2+) or Ca(2+).</text>
</comment>
<feature type="binding site" evidence="10">
    <location>
        <position position="546"/>
    </location>
    <ligand>
        <name>Mg(2+)</name>
        <dbReference type="ChEBI" id="CHEBI:18420"/>
        <label>2</label>
    </ligand>
</feature>
<keyword evidence="10" id="KW-0963">Cytoplasm</keyword>
<comment type="catalytic activity">
    <reaction evidence="1 10">
        <text>ATP-dependent breakage, passage and rejoining of double-stranded DNA.</text>
        <dbReference type="EC" id="5.6.2.2"/>
    </reaction>
</comment>
<dbReference type="InterPro" id="IPR013760">
    <property type="entry name" value="Topo_IIA-like_dom_sf"/>
</dbReference>
<evidence type="ECO:0000313" key="14">
    <source>
        <dbReference type="Proteomes" id="UP000277871"/>
    </source>
</evidence>
<dbReference type="EMBL" id="RDEX01000001">
    <property type="protein sequence ID" value="RLY93929.1"/>
    <property type="molecule type" value="Genomic_DNA"/>
</dbReference>
<dbReference type="GO" id="GO:0003677">
    <property type="term" value="F:DNA binding"/>
    <property type="evidence" value="ECO:0007669"/>
    <property type="project" value="UniProtKB-KW"/>
</dbReference>
<dbReference type="SMART" id="SM00387">
    <property type="entry name" value="HATPase_c"/>
    <property type="match status" value="1"/>
</dbReference>
<dbReference type="Pfam" id="PF02518">
    <property type="entry name" value="HATPase_c"/>
    <property type="match status" value="1"/>
</dbReference>
<feature type="binding site" evidence="10">
    <location>
        <position position="544"/>
    </location>
    <ligand>
        <name>Mg(2+)</name>
        <dbReference type="ChEBI" id="CHEBI:18420"/>
        <label>1</label>
        <note>catalytic</note>
    </ligand>
</feature>
<dbReference type="InterPro" id="IPR018522">
    <property type="entry name" value="TopoIIA_CS"/>
</dbReference>
<dbReference type="InterPro" id="IPR014721">
    <property type="entry name" value="Ribsml_uS5_D2-typ_fold_subgr"/>
</dbReference>
<dbReference type="PRINTS" id="PR01159">
    <property type="entry name" value="DNAGYRASEB"/>
</dbReference>
<dbReference type="AlphaFoldDB" id="A0A3L9L7L1"/>
<organism evidence="13 14">
    <name type="scientific">Kocuria tytonicola</name>
    <dbReference type="NCBI Taxonomy" id="2055946"/>
    <lineage>
        <taxon>Bacteria</taxon>
        <taxon>Bacillati</taxon>
        <taxon>Actinomycetota</taxon>
        <taxon>Actinomycetes</taxon>
        <taxon>Micrococcales</taxon>
        <taxon>Micrococcaceae</taxon>
        <taxon>Kocuria</taxon>
    </lineage>
</organism>
<keyword evidence="5 10" id="KW-0067">ATP-binding</keyword>
<dbReference type="InterPro" id="IPR003594">
    <property type="entry name" value="HATPase_dom"/>
</dbReference>
<evidence type="ECO:0000259" key="12">
    <source>
        <dbReference type="PROSITE" id="PS50880"/>
    </source>
</evidence>
<dbReference type="PANTHER" id="PTHR45866">
    <property type="entry name" value="DNA GYRASE/TOPOISOMERASE SUBUNIT B"/>
    <property type="match status" value="1"/>
</dbReference>
<feature type="binding site" evidence="10">
    <location>
        <position position="471"/>
    </location>
    <ligand>
        <name>Mg(2+)</name>
        <dbReference type="ChEBI" id="CHEBI:18420"/>
        <label>1</label>
        <note>catalytic</note>
    </ligand>
</feature>
<proteinExistence type="inferred from homology"/>
<sequence>MATEDPLPHEYGASDITVLEGLEAVRKRPGMYIGSTGPRGLHHLVYEVVDNSVDEALAGYCDHIEVTLQADGGVRVSDNGRGIPVDMHPTEGKPTVEVVMTILHAGGKFGGGGYAVSGGLHGVGISVVNALSSRVDTEVRRQGYAWRMSFANGGRPQGELVRGEETEETGTTQVFYPDAEIFETVDFDFETLRARFQQMAFLNKGLRITLTDERASDETGEEIAGDTPADASGPLEGQDGGTVGADDAAVVSGARQVVYCYEDGLLDYVTFLNASKKADLIHQDVISLEVDDPDKKMSLELAMQWTTAFNESVHTYANTINTHEGGTHEEGFRTALTTLINRYARENKLLRDKDDNLTGEDVREGLTAVISIKLSEPQFEGQTKTKLGNSEAKTFVQREMFELFGAWLERNPNPAKDIIRKAIYASQARLAARKARETTRRKGLLESGGMPGKLKDCSSKDPTLSEIYIVEGDSAGGSAVQGRDPAHQAILPLRGKILNVERARLDRALSNAEVQSMITAFGAGIGDDFDIEKARYHKIVLMADADVDGQHITTLLLTLLFRFMRPLIEHGYVYLAQPPLYRIKWSNAPHDYVFSDAERDAALAKGLAENRRLPKDNGIQRYKGLGEMDYTELWDTTMDPEHRTLLQVTMDDAAAADQVFSVLMGEDVESRREFIQQNAKDIRFLDI</sequence>
<dbReference type="Pfam" id="PF00986">
    <property type="entry name" value="DNA_gyraseB_C"/>
    <property type="match status" value="1"/>
</dbReference>
<dbReference type="InterPro" id="IPR002288">
    <property type="entry name" value="DNA_gyrase_B_C"/>
</dbReference>
<keyword evidence="9 10" id="KW-0413">Isomerase</keyword>
<dbReference type="InterPro" id="IPR036890">
    <property type="entry name" value="HATPase_C_sf"/>
</dbReference>
<feature type="region of interest" description="Disordered" evidence="11">
    <location>
        <begin position="436"/>
        <end position="459"/>
    </location>
</feature>
<dbReference type="EC" id="5.6.2.2" evidence="10"/>
<dbReference type="CDD" id="cd16928">
    <property type="entry name" value="HATPase_GyrB-like"/>
    <property type="match status" value="1"/>
</dbReference>
<evidence type="ECO:0000256" key="2">
    <source>
        <dbReference type="ARBA" id="ARBA00010708"/>
    </source>
</evidence>
<keyword evidence="6 10" id="KW-0460">Magnesium</keyword>
<evidence type="ECO:0000256" key="6">
    <source>
        <dbReference type="ARBA" id="ARBA00022842"/>
    </source>
</evidence>
<dbReference type="InterPro" id="IPR000565">
    <property type="entry name" value="Topo_IIA_B"/>
</dbReference>
<dbReference type="PANTHER" id="PTHR45866:SF1">
    <property type="entry name" value="DNA GYRASE SUBUNIT B, MITOCHONDRIAL"/>
    <property type="match status" value="1"/>
</dbReference>
<gene>
    <name evidence="10 13" type="primary">gyrB</name>
    <name evidence="13" type="ORF">EAE32_01395</name>
</gene>
<accession>A0A3L9L7L1</accession>
<dbReference type="GO" id="GO:0005737">
    <property type="term" value="C:cytoplasm"/>
    <property type="evidence" value="ECO:0007669"/>
    <property type="project" value="UniProtKB-SubCell"/>
</dbReference>
<dbReference type="Pfam" id="PF00204">
    <property type="entry name" value="DNA_gyraseB"/>
    <property type="match status" value="1"/>
</dbReference>